<sequence length="135" mass="14087">MINTRKACFVVAGSALASSLALGAAPVAGADDPVWIERSYTSELSWTPPSCMAVEVAEVNGGTRPDHQCNFDDPAPKTFHHVVPAGAPAHVGVNPHAVWGTHIFCRVVEDTTGRVVTEKQGTAGSGDDVNCLAVH</sequence>
<comment type="caution">
    <text evidence="2">The sequence shown here is derived from an EMBL/GenBank/DDBJ whole genome shotgun (WGS) entry which is preliminary data.</text>
</comment>
<proteinExistence type="predicted"/>
<feature type="chain" id="PRO_5019058643" description="Secreted protein" evidence="1">
    <location>
        <begin position="31"/>
        <end position="135"/>
    </location>
</feature>
<evidence type="ECO:0000313" key="2">
    <source>
        <dbReference type="EMBL" id="RWA19639.1"/>
    </source>
</evidence>
<reference evidence="2 3" key="1">
    <citation type="submission" date="2013-06" db="EMBL/GenBank/DDBJ databases">
        <title>The draft sequence of the Mycobacterium elephantis genome.</title>
        <authorList>
            <person name="Pettersson F.B."/>
            <person name="Das S."/>
            <person name="Dasgupta S."/>
            <person name="Bhattacharya A."/>
            <person name="Kirsebom L.A."/>
        </authorList>
    </citation>
    <scope>NUCLEOTIDE SEQUENCE [LARGE SCALE GENOMIC DNA]</scope>
    <source>
        <strain evidence="2 3">DSM 44368</strain>
    </source>
</reference>
<dbReference type="EMBL" id="ATDN01000017">
    <property type="protein sequence ID" value="RWA19639.1"/>
    <property type="molecule type" value="Genomic_DNA"/>
</dbReference>
<dbReference type="AlphaFoldDB" id="A0A439DT87"/>
<gene>
    <name evidence="2" type="ORF">MELE44368_20070</name>
</gene>
<dbReference type="RefSeq" id="WP_064918089.1">
    <property type="nucleotide sequence ID" value="NZ_ATDN01000017.1"/>
</dbReference>
<evidence type="ECO:0008006" key="4">
    <source>
        <dbReference type="Google" id="ProtNLM"/>
    </source>
</evidence>
<keyword evidence="3" id="KW-1185">Reference proteome</keyword>
<protein>
    <recommendedName>
        <fullName evidence="4">Secreted protein</fullName>
    </recommendedName>
</protein>
<evidence type="ECO:0000313" key="3">
    <source>
        <dbReference type="Proteomes" id="UP000287177"/>
    </source>
</evidence>
<feature type="signal peptide" evidence="1">
    <location>
        <begin position="1"/>
        <end position="30"/>
    </location>
</feature>
<keyword evidence="1" id="KW-0732">Signal</keyword>
<accession>A0A439DT87</accession>
<name>A0A439DT87_9MYCO</name>
<organism evidence="2 3">
    <name type="scientific">Mycolicibacterium elephantis DSM 44368</name>
    <dbReference type="NCBI Taxonomy" id="1335622"/>
    <lineage>
        <taxon>Bacteria</taxon>
        <taxon>Bacillati</taxon>
        <taxon>Actinomycetota</taxon>
        <taxon>Actinomycetes</taxon>
        <taxon>Mycobacteriales</taxon>
        <taxon>Mycobacteriaceae</taxon>
        <taxon>Mycolicibacterium</taxon>
    </lineage>
</organism>
<evidence type="ECO:0000256" key="1">
    <source>
        <dbReference type="SAM" id="SignalP"/>
    </source>
</evidence>
<dbReference type="Proteomes" id="UP000287177">
    <property type="component" value="Unassembled WGS sequence"/>
</dbReference>